<dbReference type="VEuPathDB" id="FungiDB:CAGL0M07337g"/>
<name>A0A0W0CXK5_CANGB</name>
<reference evidence="6 7" key="1">
    <citation type="submission" date="2015-10" db="EMBL/GenBank/DDBJ databases">
        <title>Draft genomes sequences of Candida glabrata isolates 1A, 1B, 2A, 2B, 3A and 3B.</title>
        <authorList>
            <person name="Haavelsrud O.E."/>
            <person name="Gaustad P."/>
        </authorList>
    </citation>
    <scope>NUCLEOTIDE SEQUENCE [LARGE SCALE GENOMIC DNA]</scope>
    <source>
        <strain evidence="6">910700640</strain>
    </source>
</reference>
<evidence type="ECO:0000256" key="1">
    <source>
        <dbReference type="ARBA" id="ARBA00004123"/>
    </source>
</evidence>
<dbReference type="CDD" id="cd22897">
    <property type="entry name" value="Lge1"/>
    <property type="match status" value="1"/>
</dbReference>
<dbReference type="VEuPathDB" id="FungiDB:GVI51_M07315"/>
<dbReference type="VEuPathDB" id="FungiDB:B1J91_M07337g"/>
<evidence type="ECO:0000313" key="6">
    <source>
        <dbReference type="EMBL" id="KTB04174.1"/>
    </source>
</evidence>
<evidence type="ECO:0000256" key="2">
    <source>
        <dbReference type="ARBA" id="ARBA00022853"/>
    </source>
</evidence>
<dbReference type="AlphaFoldDB" id="A0A0W0CXK5"/>
<feature type="region of interest" description="Disordered" evidence="4">
    <location>
        <begin position="1"/>
        <end position="56"/>
    </location>
</feature>
<gene>
    <name evidence="6" type="ORF">AO440_004170</name>
</gene>
<dbReference type="VEuPathDB" id="FungiDB:GWK60_M07315"/>
<dbReference type="GO" id="GO:0006325">
    <property type="term" value="P:chromatin organization"/>
    <property type="evidence" value="ECO:0007669"/>
    <property type="project" value="UniProtKB-KW"/>
</dbReference>
<keyword evidence="2" id="KW-0156">Chromatin regulator</keyword>
<feature type="compositionally biased region" description="Low complexity" evidence="4">
    <location>
        <begin position="38"/>
        <end position="50"/>
    </location>
</feature>
<feature type="compositionally biased region" description="Basic and acidic residues" evidence="4">
    <location>
        <begin position="1"/>
        <end position="17"/>
    </location>
</feature>
<accession>A0A0W0CXK5</accession>
<feature type="domain" description="Transcription regulator LGE1 helical region" evidence="5">
    <location>
        <begin position="248"/>
        <end position="311"/>
    </location>
</feature>
<evidence type="ECO:0000313" key="7">
    <source>
        <dbReference type="Proteomes" id="UP000054886"/>
    </source>
</evidence>
<evidence type="ECO:0000259" key="5">
    <source>
        <dbReference type="Pfam" id="PF11488"/>
    </source>
</evidence>
<protein>
    <submittedName>
        <fullName evidence="6">Transcriptional regulatory protein LGE1</fullName>
    </submittedName>
</protein>
<proteinExistence type="predicted"/>
<feature type="compositionally biased region" description="Polar residues" evidence="4">
    <location>
        <begin position="84"/>
        <end position="96"/>
    </location>
</feature>
<comment type="caution">
    <text evidence="6">The sequence shown here is derived from an EMBL/GenBank/DDBJ whole genome shotgun (WGS) entry which is preliminary data.</text>
</comment>
<feature type="compositionally biased region" description="Polar residues" evidence="4">
    <location>
        <begin position="193"/>
        <end position="212"/>
    </location>
</feature>
<dbReference type="GO" id="GO:0005634">
    <property type="term" value="C:nucleus"/>
    <property type="evidence" value="ECO:0007669"/>
    <property type="project" value="UniProtKB-SubCell"/>
</dbReference>
<feature type="compositionally biased region" description="Low complexity" evidence="4">
    <location>
        <begin position="183"/>
        <end position="192"/>
    </location>
</feature>
<sequence>MSDERYQSRYGRYDSGRGGRSGYYSNYQNSSHHRSNDGPNTNTHGPSNGNGNSGGYYHGYYNRHGSMNGRAASSGRGYYGGHNTHITSAPHNNPNAYSRAPATGNTSYTGSYYSRGGNSSGRGGYSSYNRGGYHASHQYNNGGYYHRNNNYNSSYTERQKSVSGDSATSGGMKYASSHRTTHVTHPAHPPTTIQRSGSNGNGVAQGNASSGEVPTAPRRETTAQNNGRDKREEQLKKYGISNMAQGYLEIMDQNSSSTTSVTQTEIELDEKLREMNSQVFRTMCELALVENQYTRDTLNVQLTQEKLDTLLLS</sequence>
<evidence type="ECO:0000256" key="4">
    <source>
        <dbReference type="SAM" id="MobiDB-lite"/>
    </source>
</evidence>
<organism evidence="6 7">
    <name type="scientific">Candida glabrata</name>
    <name type="common">Yeast</name>
    <name type="synonym">Torulopsis glabrata</name>
    <dbReference type="NCBI Taxonomy" id="5478"/>
    <lineage>
        <taxon>Eukaryota</taxon>
        <taxon>Fungi</taxon>
        <taxon>Dikarya</taxon>
        <taxon>Ascomycota</taxon>
        <taxon>Saccharomycotina</taxon>
        <taxon>Saccharomycetes</taxon>
        <taxon>Saccharomycetales</taxon>
        <taxon>Saccharomycetaceae</taxon>
        <taxon>Nakaseomyces</taxon>
    </lineage>
</organism>
<keyword evidence="3" id="KW-0539">Nucleus</keyword>
<dbReference type="InterPro" id="IPR021581">
    <property type="entry name" value="Tscrpt_reg_Lge1"/>
</dbReference>
<dbReference type="Proteomes" id="UP000054886">
    <property type="component" value="Unassembled WGS sequence"/>
</dbReference>
<feature type="compositionally biased region" description="Basic and acidic residues" evidence="4">
    <location>
        <begin position="217"/>
        <end position="233"/>
    </location>
</feature>
<evidence type="ECO:0000256" key="3">
    <source>
        <dbReference type="ARBA" id="ARBA00023242"/>
    </source>
</evidence>
<dbReference type="Pfam" id="PF11488">
    <property type="entry name" value="Lge1"/>
    <property type="match status" value="1"/>
</dbReference>
<comment type="subcellular location">
    <subcellularLocation>
        <location evidence="1">Nucleus</location>
    </subcellularLocation>
</comment>
<feature type="region of interest" description="Disordered" evidence="4">
    <location>
        <begin position="83"/>
        <end position="102"/>
    </location>
</feature>
<feature type="region of interest" description="Disordered" evidence="4">
    <location>
        <begin position="150"/>
        <end position="233"/>
    </location>
</feature>
<dbReference type="EMBL" id="LLZZ01000117">
    <property type="protein sequence ID" value="KTB04174.1"/>
    <property type="molecule type" value="Genomic_DNA"/>
</dbReference>